<dbReference type="InterPro" id="IPR043129">
    <property type="entry name" value="ATPase_NBD"/>
</dbReference>
<keyword evidence="2" id="KW-0119">Carbohydrate metabolism</keyword>
<keyword evidence="3" id="KW-0808">Transferase</keyword>
<evidence type="ECO:0008006" key="9">
    <source>
        <dbReference type="Google" id="ProtNLM"/>
    </source>
</evidence>
<dbReference type="PANTHER" id="PTHR43095">
    <property type="entry name" value="SUGAR KINASE"/>
    <property type="match status" value="1"/>
</dbReference>
<proteinExistence type="inferred from homology"/>
<keyword evidence="2" id="KW-0859">Xylose metabolism</keyword>
<dbReference type="InterPro" id="IPR050406">
    <property type="entry name" value="FGGY_Carb_Kinase"/>
</dbReference>
<evidence type="ECO:0000313" key="8">
    <source>
        <dbReference type="Proteomes" id="UP000663792"/>
    </source>
</evidence>
<dbReference type="AlphaFoldDB" id="A0A939BYF5"/>
<evidence type="ECO:0000259" key="6">
    <source>
        <dbReference type="Pfam" id="PF02782"/>
    </source>
</evidence>
<gene>
    <name evidence="7" type="ORF">JL106_04580</name>
</gene>
<dbReference type="Proteomes" id="UP000663792">
    <property type="component" value="Unassembled WGS sequence"/>
</dbReference>
<evidence type="ECO:0000256" key="4">
    <source>
        <dbReference type="ARBA" id="ARBA00022777"/>
    </source>
</evidence>
<protein>
    <recommendedName>
        <fullName evidence="9">Carbohydrate kinase</fullName>
    </recommendedName>
</protein>
<dbReference type="EMBL" id="JAERWK010000006">
    <property type="protein sequence ID" value="MBM9466556.1"/>
    <property type="molecule type" value="Genomic_DNA"/>
</dbReference>
<dbReference type="InterPro" id="IPR000577">
    <property type="entry name" value="Carb_kinase_FGGY"/>
</dbReference>
<name>A0A939BYF5_9ACTN</name>
<evidence type="ECO:0000256" key="3">
    <source>
        <dbReference type="ARBA" id="ARBA00022679"/>
    </source>
</evidence>
<dbReference type="Gene3D" id="3.30.420.40">
    <property type="match status" value="2"/>
</dbReference>
<dbReference type="PANTHER" id="PTHR43095:SF5">
    <property type="entry name" value="XYLULOSE KINASE"/>
    <property type="match status" value="1"/>
</dbReference>
<dbReference type="InterPro" id="IPR018485">
    <property type="entry name" value="FGGY_C"/>
</dbReference>
<dbReference type="Pfam" id="PF02782">
    <property type="entry name" value="FGGY_C"/>
    <property type="match status" value="1"/>
</dbReference>
<organism evidence="7 8">
    <name type="scientific">Nakamurella leprariae</name>
    <dbReference type="NCBI Taxonomy" id="2803911"/>
    <lineage>
        <taxon>Bacteria</taxon>
        <taxon>Bacillati</taxon>
        <taxon>Actinomycetota</taxon>
        <taxon>Actinomycetes</taxon>
        <taxon>Nakamurellales</taxon>
        <taxon>Nakamurellaceae</taxon>
        <taxon>Nakamurella</taxon>
    </lineage>
</organism>
<reference evidence="7" key="1">
    <citation type="submission" date="2021-01" db="EMBL/GenBank/DDBJ databases">
        <title>YIM 132084 draft genome.</title>
        <authorList>
            <person name="An D."/>
        </authorList>
    </citation>
    <scope>NUCLEOTIDE SEQUENCE</scope>
    <source>
        <strain evidence="7">YIM 132084</strain>
    </source>
</reference>
<keyword evidence="4" id="KW-0418">Kinase</keyword>
<sequence>MTALDVLIGVDKGTSSIKTIAVDAATGRTVAQAGCVTPSSRPAADRHEEDCEATWLATAGTIARVTAALPAGTTVLSVGVTGHMGGVWALDDRAQPVGPAICWPDARAAGILERVRAQDGDHARSLYDIGGNAMISGMPYPLLAWLKEHDPARYARIRHVVMAKDFINLRLTGVLATDESDLSFWPCDLRNRTVSPELFARFGIPEAQAFVPPVRDGRTRLGGVTAAAAALTGLPVGTPVAGGCGDAAANMLGVGALGDGQATTTLGTSLMNGTSSATAVLDPADVGFSFLMPEGRWQRQITNSGGGTLCLDWVMSTFCAATGDQIARGGTTLGAVVDAAMDATVPGNDGLLFHPYLNTAGATAPFVDGNARGSFVGFGPDTTADQLIRAVLEGTALAVRDCYEAMPVAIDEIRLTGGGARSAPWCQTIADVLQKPMTVPDVEESGALGAAMLGGLAVGAFHDLDHAGKALVRPGSVFHPRPEHAAVHDHAFATYRALLGPLAAVWAASADHAAQGGTEEPS</sequence>
<evidence type="ECO:0000256" key="2">
    <source>
        <dbReference type="ARBA" id="ARBA00022629"/>
    </source>
</evidence>
<comment type="caution">
    <text evidence="7">The sequence shown here is derived from an EMBL/GenBank/DDBJ whole genome shotgun (WGS) entry which is preliminary data.</text>
</comment>
<dbReference type="Pfam" id="PF00370">
    <property type="entry name" value="FGGY_N"/>
    <property type="match status" value="1"/>
</dbReference>
<feature type="domain" description="Carbohydrate kinase FGGY C-terminal" evidence="6">
    <location>
        <begin position="264"/>
        <end position="457"/>
    </location>
</feature>
<feature type="domain" description="Carbohydrate kinase FGGY N-terminal" evidence="5">
    <location>
        <begin position="7"/>
        <end position="253"/>
    </location>
</feature>
<dbReference type="CDD" id="cd07802">
    <property type="entry name" value="ASKHA_NBD_FGGY_EcLyxK-like"/>
    <property type="match status" value="1"/>
</dbReference>
<dbReference type="GO" id="GO:0042732">
    <property type="term" value="P:D-xylose metabolic process"/>
    <property type="evidence" value="ECO:0007669"/>
    <property type="project" value="UniProtKB-KW"/>
</dbReference>
<evidence type="ECO:0000313" key="7">
    <source>
        <dbReference type="EMBL" id="MBM9466556.1"/>
    </source>
</evidence>
<keyword evidence="8" id="KW-1185">Reference proteome</keyword>
<dbReference type="InterPro" id="IPR018484">
    <property type="entry name" value="FGGY_N"/>
</dbReference>
<accession>A0A939BYF5</accession>
<evidence type="ECO:0000256" key="1">
    <source>
        <dbReference type="ARBA" id="ARBA00009156"/>
    </source>
</evidence>
<dbReference type="GO" id="GO:0016301">
    <property type="term" value="F:kinase activity"/>
    <property type="evidence" value="ECO:0007669"/>
    <property type="project" value="UniProtKB-KW"/>
</dbReference>
<evidence type="ECO:0000259" key="5">
    <source>
        <dbReference type="Pfam" id="PF00370"/>
    </source>
</evidence>
<dbReference type="PIRSF" id="PIRSF000538">
    <property type="entry name" value="GlpK"/>
    <property type="match status" value="1"/>
</dbReference>
<dbReference type="RefSeq" id="WP_205259517.1">
    <property type="nucleotide sequence ID" value="NZ_JAERWK010000006.1"/>
</dbReference>
<comment type="similarity">
    <text evidence="1">Belongs to the FGGY kinase family.</text>
</comment>
<dbReference type="SUPFAM" id="SSF53067">
    <property type="entry name" value="Actin-like ATPase domain"/>
    <property type="match status" value="2"/>
</dbReference>